<reference evidence="1" key="1">
    <citation type="submission" date="2022-02" db="EMBL/GenBank/DDBJ databases">
        <title>Paenibacillus sp. MBLB1832 Whole Genome Shotgun Sequencing.</title>
        <authorList>
            <person name="Hwang C.Y."/>
            <person name="Cho E.-S."/>
            <person name="Seo M.-J."/>
        </authorList>
    </citation>
    <scope>NUCLEOTIDE SEQUENCE</scope>
    <source>
        <strain evidence="1">MBLB1832</strain>
    </source>
</reference>
<dbReference type="KEGG" id="proo:MJB10_02965"/>
<organism evidence="1 2">
    <name type="scientific">Paenibacillus roseopurpureus</name>
    <dbReference type="NCBI Taxonomy" id="2918901"/>
    <lineage>
        <taxon>Bacteria</taxon>
        <taxon>Bacillati</taxon>
        <taxon>Bacillota</taxon>
        <taxon>Bacilli</taxon>
        <taxon>Bacillales</taxon>
        <taxon>Paenibacillaceae</taxon>
        <taxon>Paenibacillus</taxon>
    </lineage>
</organism>
<gene>
    <name evidence="1" type="ORF">MJB10_02965</name>
</gene>
<keyword evidence="2" id="KW-1185">Reference proteome</keyword>
<name>A0AA96LQ07_9BACL</name>
<dbReference type="AlphaFoldDB" id="A0AA96LQ07"/>
<sequence length="74" mass="8737">MIHKEIEAAIDEVIDNLPESEVFKTRFRKLIENALSKTQERSFRDDDLREILDLSFDEDEFDFEDEEGNEENAG</sequence>
<dbReference type="RefSeq" id="WP_314801618.1">
    <property type="nucleotide sequence ID" value="NZ_CP130319.1"/>
</dbReference>
<proteinExistence type="predicted"/>
<evidence type="ECO:0000313" key="1">
    <source>
        <dbReference type="EMBL" id="WNR45128.1"/>
    </source>
</evidence>
<protein>
    <submittedName>
        <fullName evidence="1">Uncharacterized protein</fullName>
    </submittedName>
</protein>
<dbReference type="EMBL" id="CP130319">
    <property type="protein sequence ID" value="WNR45128.1"/>
    <property type="molecule type" value="Genomic_DNA"/>
</dbReference>
<dbReference type="Proteomes" id="UP001304650">
    <property type="component" value="Chromosome"/>
</dbReference>
<accession>A0AA96LQ07</accession>
<evidence type="ECO:0000313" key="2">
    <source>
        <dbReference type="Proteomes" id="UP001304650"/>
    </source>
</evidence>